<accession>A0A1G2G7D5</accession>
<name>A0A1G2G7D5_9BACT</name>
<gene>
    <name evidence="1" type="ORF">A2756_05780</name>
</gene>
<protein>
    <submittedName>
        <fullName evidence="1">Uncharacterized protein</fullName>
    </submittedName>
</protein>
<comment type="caution">
    <text evidence="1">The sequence shown here is derived from an EMBL/GenBank/DDBJ whole genome shotgun (WGS) entry which is preliminary data.</text>
</comment>
<dbReference type="AlphaFoldDB" id="A0A1G2G7D5"/>
<dbReference type="Proteomes" id="UP000177785">
    <property type="component" value="Unassembled WGS sequence"/>
</dbReference>
<reference evidence="1 2" key="1">
    <citation type="journal article" date="2016" name="Nat. Commun.">
        <title>Thousands of microbial genomes shed light on interconnected biogeochemical processes in an aquifer system.</title>
        <authorList>
            <person name="Anantharaman K."/>
            <person name="Brown C.T."/>
            <person name="Hug L.A."/>
            <person name="Sharon I."/>
            <person name="Castelle C.J."/>
            <person name="Probst A.J."/>
            <person name="Thomas B.C."/>
            <person name="Singh A."/>
            <person name="Wilkins M.J."/>
            <person name="Karaoz U."/>
            <person name="Brodie E.L."/>
            <person name="Williams K.H."/>
            <person name="Hubbard S.S."/>
            <person name="Banfield J.F."/>
        </authorList>
    </citation>
    <scope>NUCLEOTIDE SEQUENCE [LARGE SCALE GENOMIC DNA]</scope>
</reference>
<dbReference type="EMBL" id="MHNL01000001">
    <property type="protein sequence ID" value="OGZ46097.1"/>
    <property type="molecule type" value="Genomic_DNA"/>
</dbReference>
<evidence type="ECO:0000313" key="1">
    <source>
        <dbReference type="EMBL" id="OGZ46097.1"/>
    </source>
</evidence>
<organism evidence="1 2">
    <name type="scientific">Candidatus Ryanbacteria bacterium RIFCSPHIGHO2_01_FULL_48_27</name>
    <dbReference type="NCBI Taxonomy" id="1802115"/>
    <lineage>
        <taxon>Bacteria</taxon>
        <taxon>Candidatus Ryaniibacteriota</taxon>
    </lineage>
</organism>
<sequence>MKALFLTIITILVVAIGAQVYKNYAAPVVPYVQPQENNNQERPPLSFEGDVFPTELKTDPATGDKIFEGLGVRFRVPGEFSAYVWTVTPGKIESVIVQTPEDEKRAKEILAQENLGGKGFGPPATGVSFELNEEHLTLDDRIRRGGLRKDQYDLINIAGEDAVRFESQSAGGPVVYFVTPNMRYIVTIGIGYEEFQGYGNIVQYQKAFDYILSTLEFTQ</sequence>
<evidence type="ECO:0000313" key="2">
    <source>
        <dbReference type="Proteomes" id="UP000177785"/>
    </source>
</evidence>
<proteinExistence type="predicted"/>